<reference evidence="2 3" key="1">
    <citation type="submission" date="2018-08" db="EMBL/GenBank/DDBJ databases">
        <authorList>
            <person name="Laetsch R D."/>
            <person name="Stevens L."/>
            <person name="Kumar S."/>
            <person name="Blaxter L. M."/>
        </authorList>
    </citation>
    <scope>NUCLEOTIDE SEQUENCE [LARGE SCALE GENOMIC DNA]</scope>
</reference>
<dbReference type="AlphaFoldDB" id="A0A3P7JWR1"/>
<feature type="transmembrane region" description="Helical" evidence="1">
    <location>
        <begin position="88"/>
        <end position="105"/>
    </location>
</feature>
<keyword evidence="1" id="KW-0472">Membrane</keyword>
<dbReference type="OrthoDB" id="5853217at2759"/>
<dbReference type="EMBL" id="UYRX01002389">
    <property type="protein sequence ID" value="VDM93149.1"/>
    <property type="molecule type" value="Genomic_DNA"/>
</dbReference>
<proteinExistence type="predicted"/>
<name>A0A3P7JWR1_LITSI</name>
<evidence type="ECO:0000256" key="1">
    <source>
        <dbReference type="SAM" id="Phobius"/>
    </source>
</evidence>
<feature type="transmembrane region" description="Helical" evidence="1">
    <location>
        <begin position="128"/>
        <end position="152"/>
    </location>
</feature>
<accession>A0A3P7JWR1</accession>
<organism evidence="2 3">
    <name type="scientific">Litomosoides sigmodontis</name>
    <name type="common">Filarial nematode worm</name>
    <dbReference type="NCBI Taxonomy" id="42156"/>
    <lineage>
        <taxon>Eukaryota</taxon>
        <taxon>Metazoa</taxon>
        <taxon>Ecdysozoa</taxon>
        <taxon>Nematoda</taxon>
        <taxon>Chromadorea</taxon>
        <taxon>Rhabditida</taxon>
        <taxon>Spirurina</taxon>
        <taxon>Spiruromorpha</taxon>
        <taxon>Filarioidea</taxon>
        <taxon>Onchocercidae</taxon>
        <taxon>Litomosoides</taxon>
    </lineage>
</organism>
<feature type="transmembrane region" description="Helical" evidence="1">
    <location>
        <begin position="16"/>
        <end position="40"/>
    </location>
</feature>
<feature type="transmembrane region" description="Helical" evidence="1">
    <location>
        <begin position="52"/>
        <end position="76"/>
    </location>
</feature>
<sequence length="200" mass="22895">MTSDDWYNKQLSLNDVIAGGTLTLLAIVFLSINVVTSFVLYHKSNVTTGFRYLLSASINNIFLLMNYALFPGMLILLKKHTPVRGRRLFQSIVLYFQPWYVTFYYEASAYGMVAEDISSYLEGGKSKFFIVFHSLIFIPTFSLYGCALVLLFKYSRQVQKSVTRRVLSSNAVRPSAIRNWSIFATTNISMRSETRFNCFA</sequence>
<evidence type="ECO:0000313" key="2">
    <source>
        <dbReference type="EMBL" id="VDM93149.1"/>
    </source>
</evidence>
<gene>
    <name evidence="2" type="ORF">NLS_LOCUS10067</name>
</gene>
<evidence type="ECO:0000313" key="3">
    <source>
        <dbReference type="Proteomes" id="UP000277928"/>
    </source>
</evidence>
<dbReference type="OMA" id="NWSIFAT"/>
<dbReference type="Proteomes" id="UP000277928">
    <property type="component" value="Unassembled WGS sequence"/>
</dbReference>
<keyword evidence="1" id="KW-0812">Transmembrane</keyword>
<keyword evidence="1" id="KW-1133">Transmembrane helix</keyword>
<protein>
    <submittedName>
        <fullName evidence="2">Uncharacterized protein</fullName>
    </submittedName>
</protein>
<keyword evidence="3" id="KW-1185">Reference proteome</keyword>